<dbReference type="GO" id="GO:0005739">
    <property type="term" value="C:mitochondrion"/>
    <property type="evidence" value="ECO:0007669"/>
    <property type="project" value="TreeGrafter"/>
</dbReference>
<keyword evidence="2" id="KW-0436">Ligase</keyword>
<gene>
    <name evidence="5" type="ORF">LDAN0321_LOCUS9508</name>
</gene>
<dbReference type="GO" id="GO:0006273">
    <property type="term" value="P:lagging strand elongation"/>
    <property type="evidence" value="ECO:0007669"/>
    <property type="project" value="TreeGrafter"/>
</dbReference>
<accession>A0A7S2KIJ8</accession>
<keyword evidence="3" id="KW-0812">Transmembrane</keyword>
<evidence type="ECO:0000256" key="3">
    <source>
        <dbReference type="SAM" id="Phobius"/>
    </source>
</evidence>
<organism evidence="5">
    <name type="scientific">Leptocylindrus danicus</name>
    <dbReference type="NCBI Taxonomy" id="163516"/>
    <lineage>
        <taxon>Eukaryota</taxon>
        <taxon>Sar</taxon>
        <taxon>Stramenopiles</taxon>
        <taxon>Ochrophyta</taxon>
        <taxon>Bacillariophyta</taxon>
        <taxon>Coscinodiscophyceae</taxon>
        <taxon>Chaetocerotophycidae</taxon>
        <taxon>Leptocylindrales</taxon>
        <taxon>Leptocylindraceae</taxon>
        <taxon>Leptocylindrus</taxon>
    </lineage>
</organism>
<sequence>MKGGNIKQVGLYGEVEDGEIPEHDDSEDCDDAKNLFGMDSEKVSFLVGILFGGVVASICLYIIARQSADDDDGGALNLVPIGAYFYDGDSRRGLSGFLVACYDSDTDTYQSICKIDTGFGLSGSILDDIVGELEDYIIPAKGSKYSVHSLMECDIWFDPVQVWKIKYENMMLSSTSKACATKVGKYHCGIAPRFASFETYTDLNPESVTRSEILFKVYNSQSEEEKELNLDYYDHL</sequence>
<dbReference type="PANTHER" id="PTHR45674">
    <property type="entry name" value="DNA LIGASE 1/3 FAMILY MEMBER"/>
    <property type="match status" value="1"/>
</dbReference>
<keyword evidence="3" id="KW-0472">Membrane</keyword>
<feature type="domain" description="DNA ligase ATP-dependent C-terminal" evidence="4">
    <location>
        <begin position="91"/>
        <end position="191"/>
    </location>
</feature>
<dbReference type="EMBL" id="HBGY01014680">
    <property type="protein sequence ID" value="CAD9578065.1"/>
    <property type="molecule type" value="Transcribed_RNA"/>
</dbReference>
<dbReference type="GO" id="GO:0005634">
    <property type="term" value="C:nucleus"/>
    <property type="evidence" value="ECO:0007669"/>
    <property type="project" value="TreeGrafter"/>
</dbReference>
<dbReference type="Gene3D" id="2.40.50.140">
    <property type="entry name" value="Nucleic acid-binding proteins"/>
    <property type="match status" value="1"/>
</dbReference>
<dbReference type="AlphaFoldDB" id="A0A7S2KIJ8"/>
<proteinExistence type="inferred from homology"/>
<evidence type="ECO:0000313" key="5">
    <source>
        <dbReference type="EMBL" id="CAD9578065.1"/>
    </source>
</evidence>
<dbReference type="InterPro" id="IPR012340">
    <property type="entry name" value="NA-bd_OB-fold"/>
</dbReference>
<dbReference type="PANTHER" id="PTHR45674:SF4">
    <property type="entry name" value="DNA LIGASE 1"/>
    <property type="match status" value="1"/>
</dbReference>
<feature type="transmembrane region" description="Helical" evidence="3">
    <location>
        <begin position="43"/>
        <end position="64"/>
    </location>
</feature>
<dbReference type="GO" id="GO:0006310">
    <property type="term" value="P:DNA recombination"/>
    <property type="evidence" value="ECO:0007669"/>
    <property type="project" value="InterPro"/>
</dbReference>
<evidence type="ECO:0000256" key="1">
    <source>
        <dbReference type="ARBA" id="ARBA00007572"/>
    </source>
</evidence>
<dbReference type="InterPro" id="IPR050191">
    <property type="entry name" value="ATP-dep_DNA_ligase"/>
</dbReference>
<name>A0A7S2KIJ8_9STRA</name>
<dbReference type="GO" id="GO:0006281">
    <property type="term" value="P:DNA repair"/>
    <property type="evidence" value="ECO:0007669"/>
    <property type="project" value="InterPro"/>
</dbReference>
<protein>
    <recommendedName>
        <fullName evidence="4">DNA ligase ATP-dependent C-terminal domain-containing protein</fullName>
    </recommendedName>
</protein>
<evidence type="ECO:0000259" key="4">
    <source>
        <dbReference type="Pfam" id="PF04679"/>
    </source>
</evidence>
<dbReference type="InterPro" id="IPR012309">
    <property type="entry name" value="DNA_ligase_ATP-dep_C"/>
</dbReference>
<keyword evidence="3" id="KW-1133">Transmembrane helix</keyword>
<dbReference type="Pfam" id="PF04679">
    <property type="entry name" value="DNA_ligase_A_C"/>
    <property type="match status" value="1"/>
</dbReference>
<dbReference type="GO" id="GO:0003910">
    <property type="term" value="F:DNA ligase (ATP) activity"/>
    <property type="evidence" value="ECO:0007669"/>
    <property type="project" value="InterPro"/>
</dbReference>
<evidence type="ECO:0000256" key="2">
    <source>
        <dbReference type="ARBA" id="ARBA00022598"/>
    </source>
</evidence>
<dbReference type="SUPFAM" id="SSF50249">
    <property type="entry name" value="Nucleic acid-binding proteins"/>
    <property type="match status" value="1"/>
</dbReference>
<reference evidence="5" key="1">
    <citation type="submission" date="2021-01" db="EMBL/GenBank/DDBJ databases">
        <authorList>
            <person name="Corre E."/>
            <person name="Pelletier E."/>
            <person name="Niang G."/>
            <person name="Scheremetjew M."/>
            <person name="Finn R."/>
            <person name="Kale V."/>
            <person name="Holt S."/>
            <person name="Cochrane G."/>
            <person name="Meng A."/>
            <person name="Brown T."/>
            <person name="Cohen L."/>
        </authorList>
    </citation>
    <scope>NUCLEOTIDE SEQUENCE</scope>
    <source>
        <strain evidence="5">B650</strain>
    </source>
</reference>
<comment type="similarity">
    <text evidence="1">Belongs to the ATP-dependent DNA ligase family.</text>
</comment>